<evidence type="ECO:0000313" key="1">
    <source>
        <dbReference type="EMBL" id="WSD04916.1"/>
    </source>
</evidence>
<dbReference type="Pfam" id="PF20129">
    <property type="entry name" value="DUF6519"/>
    <property type="match status" value="2"/>
</dbReference>
<dbReference type="RefSeq" id="WP_326751210.1">
    <property type="nucleotide sequence ID" value="NZ_CP109134.1"/>
</dbReference>
<evidence type="ECO:0000313" key="2">
    <source>
        <dbReference type="Proteomes" id="UP001335325"/>
    </source>
</evidence>
<gene>
    <name evidence="1" type="ORF">OIE73_03525</name>
</gene>
<protein>
    <submittedName>
        <fullName evidence="1">DUF6519 domain-containing protein</fullName>
    </submittedName>
</protein>
<proteinExistence type="predicted"/>
<dbReference type="Proteomes" id="UP001335325">
    <property type="component" value="Chromosome"/>
</dbReference>
<keyword evidence="2" id="KW-1185">Reference proteome</keyword>
<accession>A0ABZ1GH08</accession>
<reference evidence="1 2" key="1">
    <citation type="submission" date="2022-10" db="EMBL/GenBank/DDBJ databases">
        <title>The complete genomes of actinobacterial strains from the NBC collection.</title>
        <authorList>
            <person name="Joergensen T.S."/>
            <person name="Alvarez Arevalo M."/>
            <person name="Sterndorff E.B."/>
            <person name="Faurdal D."/>
            <person name="Vuksanovic O."/>
            <person name="Mourched A.-S."/>
            <person name="Charusanti P."/>
            <person name="Shaw S."/>
            <person name="Blin K."/>
            <person name="Weber T."/>
        </authorList>
    </citation>
    <scope>NUCLEOTIDE SEQUENCE [LARGE SCALE GENOMIC DNA]</scope>
    <source>
        <strain evidence="1 2">NBC 01753</strain>
    </source>
</reference>
<dbReference type="GeneID" id="91541609"/>
<name>A0ABZ1GH08_9ACTN</name>
<dbReference type="InterPro" id="IPR045392">
    <property type="entry name" value="DUF6519"/>
</dbReference>
<sequence length="587" mass="63076">MHADVERFSFDQAKHFLRVIQQQGRVTLSADGNEQAAILLHHLQSLAEDAIGPYGVPSPAAGGATAFRIDLPASGQEAGFLRIGKGRFWVHGRPCENDTESLLYTAQPDLPGARPPDNGTYLAYLDVWERHMSAAEDDSIREVALGTPDTCSRTRLVWQVRLTSAVPPGHKLTTDDIAASWGEWEASLRSPARGLLAVRAARGTEPLEPCLADPAAGYRGLENQLYRMQIHRGAEGAGGPTFTWSRDNGSVVHPLLRLTGTTAVLRDPPLDRRTALTVGSLVEIVDDRSTLGGLPGTLARVTGVDDEGDDCTVVLSQGAGEDIGPDRHPLLRRWDHPDTDGGGDLPQRADDGALRLQAQDPAGWLTLEDGVQVRFQPPGAGAAYRTGDYWTFPARTATGDVTWPRDAAGHPVPSPPHGVDHVYAPLAVVTVTSGKATAVSDCRVKPVQLTLTPTLTAVGSRPWNHDLGVALRPPGADIAVGMMSVALPQGAVLRGMRVYGHKDKGNLFVNLRRQALAPNEGSELPLFTLQLANGDFDPTTPEVPAGDKFTVRNDKYRYYITAELDGAGTDQIVIVRLTGFQITYTAC</sequence>
<organism evidence="1 2">
    <name type="scientific">Streptomyces hirsutus</name>
    <dbReference type="NCBI Taxonomy" id="35620"/>
    <lineage>
        <taxon>Bacteria</taxon>
        <taxon>Bacillati</taxon>
        <taxon>Actinomycetota</taxon>
        <taxon>Actinomycetes</taxon>
        <taxon>Kitasatosporales</taxon>
        <taxon>Streptomycetaceae</taxon>
        <taxon>Streptomyces</taxon>
    </lineage>
</organism>
<dbReference type="EMBL" id="CP109134">
    <property type="protein sequence ID" value="WSD04916.1"/>
    <property type="molecule type" value="Genomic_DNA"/>
</dbReference>